<comment type="caution">
    <text evidence="1">The sequence shown here is derived from an EMBL/GenBank/DDBJ whole genome shotgun (WGS) entry which is preliminary data.</text>
</comment>
<dbReference type="RefSeq" id="WP_155093471.1">
    <property type="nucleotide sequence ID" value="NZ_CP102754.1"/>
</dbReference>
<name>A0A6I3LLM1_9FLAO</name>
<reference evidence="1 2" key="1">
    <citation type="submission" date="2019-11" db="EMBL/GenBank/DDBJ databases">
        <title>Genome of Strain BIT-d1.</title>
        <authorList>
            <person name="Yang Y."/>
        </authorList>
    </citation>
    <scope>NUCLEOTIDE SEQUENCE [LARGE SCALE GENOMIC DNA]</scope>
    <source>
        <strain evidence="1 2">BIT-d1</strain>
    </source>
</reference>
<protein>
    <submittedName>
        <fullName evidence="1">Uncharacterized protein</fullName>
    </submittedName>
</protein>
<organism evidence="1 2">
    <name type="scientific">Myroides albus</name>
    <dbReference type="NCBI Taxonomy" id="2562892"/>
    <lineage>
        <taxon>Bacteria</taxon>
        <taxon>Pseudomonadati</taxon>
        <taxon>Bacteroidota</taxon>
        <taxon>Flavobacteriia</taxon>
        <taxon>Flavobacteriales</taxon>
        <taxon>Flavobacteriaceae</taxon>
        <taxon>Myroides</taxon>
    </lineage>
</organism>
<dbReference type="Proteomes" id="UP000438760">
    <property type="component" value="Unassembled WGS sequence"/>
</dbReference>
<sequence length="226" mass="25013">MGVGLDVPTEMLDVQGKIRLRDVKESKAEGLRSLYIRQDGLIGKKEDAVLMTQVYTNVARQSLPVNTLGSEYNSGKDIIIPIDFAKTENNNLGITQPENTYNLRIATEGYYEYNAFLNLYMQPISSTTNPFFDIIAKIEVSQDNGTSWNVVSGIHFSKMLVAGVFRNAVILLPSGIVKHNAGDLVRMKLARVKDNNGNLTGFSTMESFTLGATNKISPYTIIILKL</sequence>
<accession>A0A6I3LLM1</accession>
<gene>
    <name evidence="1" type="ORF">GJV76_15425</name>
</gene>
<evidence type="ECO:0000313" key="1">
    <source>
        <dbReference type="EMBL" id="MTG99488.1"/>
    </source>
</evidence>
<dbReference type="EMBL" id="WMJX01000102">
    <property type="protein sequence ID" value="MTG99488.1"/>
    <property type="molecule type" value="Genomic_DNA"/>
</dbReference>
<dbReference type="AlphaFoldDB" id="A0A6I3LLM1"/>
<dbReference type="OrthoDB" id="1230881at2"/>
<proteinExistence type="predicted"/>
<evidence type="ECO:0000313" key="2">
    <source>
        <dbReference type="Proteomes" id="UP000438760"/>
    </source>
</evidence>
<keyword evidence="2" id="KW-1185">Reference proteome</keyword>